<evidence type="ECO:0000259" key="7">
    <source>
        <dbReference type="Pfam" id="PF00155"/>
    </source>
</evidence>
<name>A0A1X4G6Y4_9CYAN</name>
<dbReference type="InterPro" id="IPR015421">
    <property type="entry name" value="PyrdxlP-dep_Trfase_major"/>
</dbReference>
<dbReference type="Gene3D" id="3.90.1150.10">
    <property type="entry name" value="Aspartate Aminotransferase, domain 1"/>
    <property type="match status" value="1"/>
</dbReference>
<evidence type="ECO:0000256" key="4">
    <source>
        <dbReference type="ARBA" id="ARBA00022679"/>
    </source>
</evidence>
<keyword evidence="4 6" id="KW-0808">Transferase</keyword>
<organism evidence="8 9">
    <name type="scientific">Cylindrospermopsis raciborskii CENA303</name>
    <dbReference type="NCBI Taxonomy" id="1170769"/>
    <lineage>
        <taxon>Bacteria</taxon>
        <taxon>Bacillati</taxon>
        <taxon>Cyanobacteriota</taxon>
        <taxon>Cyanophyceae</taxon>
        <taxon>Nostocales</taxon>
        <taxon>Aphanizomenonaceae</taxon>
        <taxon>Cylindrospermopsis</taxon>
    </lineage>
</organism>
<gene>
    <name evidence="8" type="ORF">B7O87_07990</name>
</gene>
<dbReference type="InterPro" id="IPR004839">
    <property type="entry name" value="Aminotransferase_I/II_large"/>
</dbReference>
<comment type="cofactor">
    <cofactor evidence="1 6">
        <name>pyridoxal 5'-phosphate</name>
        <dbReference type="ChEBI" id="CHEBI:597326"/>
    </cofactor>
</comment>
<protein>
    <recommendedName>
        <fullName evidence="6">Aminotransferase</fullName>
        <ecNumber evidence="6">2.6.1.-</ecNumber>
    </recommendedName>
</protein>
<dbReference type="Pfam" id="PF00155">
    <property type="entry name" value="Aminotran_1_2"/>
    <property type="match status" value="1"/>
</dbReference>
<dbReference type="InterPro" id="IPR004838">
    <property type="entry name" value="NHTrfase_class1_PyrdxlP-BS"/>
</dbReference>
<dbReference type="EMBL" id="NBYN01000042">
    <property type="protein sequence ID" value="OSO90750.1"/>
    <property type="molecule type" value="Genomic_DNA"/>
</dbReference>
<dbReference type="Gene3D" id="3.40.640.10">
    <property type="entry name" value="Type I PLP-dependent aspartate aminotransferase-like (Major domain)"/>
    <property type="match status" value="1"/>
</dbReference>
<evidence type="ECO:0000256" key="5">
    <source>
        <dbReference type="ARBA" id="ARBA00022898"/>
    </source>
</evidence>
<dbReference type="GO" id="GO:0030170">
    <property type="term" value="F:pyridoxal phosphate binding"/>
    <property type="evidence" value="ECO:0007669"/>
    <property type="project" value="InterPro"/>
</dbReference>
<dbReference type="AlphaFoldDB" id="A0A1X4G6Y4"/>
<dbReference type="PANTHER" id="PTHR46383">
    <property type="entry name" value="ASPARTATE AMINOTRANSFERASE"/>
    <property type="match status" value="1"/>
</dbReference>
<feature type="domain" description="Aminotransferase class I/classII large" evidence="7">
    <location>
        <begin position="31"/>
        <end position="380"/>
    </location>
</feature>
<dbReference type="InterPro" id="IPR015422">
    <property type="entry name" value="PyrdxlP-dep_Trfase_small"/>
</dbReference>
<keyword evidence="5" id="KW-0663">Pyridoxal phosphate</keyword>
<comment type="similarity">
    <text evidence="2 6">Belongs to the class-I pyridoxal-phosphate-dependent aminotransferase family.</text>
</comment>
<dbReference type="SUPFAM" id="SSF53383">
    <property type="entry name" value="PLP-dependent transferases"/>
    <property type="match status" value="1"/>
</dbReference>
<comment type="caution">
    <text evidence="8">The sequence shown here is derived from an EMBL/GenBank/DDBJ whole genome shotgun (WGS) entry which is preliminary data.</text>
</comment>
<dbReference type="EC" id="2.6.1.-" evidence="6"/>
<evidence type="ECO:0000256" key="2">
    <source>
        <dbReference type="ARBA" id="ARBA00007441"/>
    </source>
</evidence>
<proteinExistence type="inferred from homology"/>
<evidence type="ECO:0000256" key="1">
    <source>
        <dbReference type="ARBA" id="ARBA00001933"/>
    </source>
</evidence>
<dbReference type="CDD" id="cd00609">
    <property type="entry name" value="AAT_like"/>
    <property type="match status" value="1"/>
</dbReference>
<sequence length="388" mass="42085">MKLAARVGQVTPSITLAITAKAKGMRTEGIDVCSFSVGEPDFDTPAHVIDAATKALKEGKTKYGPAAGEPKLRESIANKLKSDNGLDYKPENVLVTNGGKHSLYNLIMALIEPGDEVIIPAPYWLSYPEMVTLAGGRSVIVPTYADNGYKISVQQLKQAITSKTKLFVLNSPSNPTGMVYTLEEIRDLAQVIVEADIFVVSDEIYEKILYDGSQHVSIGSLGEEIFSRTLISNGFAKGYSMTGWRLGYLAGPLEIIKAATTIQGHSTSNVCTFAQYGAIAALEGSQDCVEEMRQAFAQRREVMYDGINSIPGLTCVRPDGAFYLFPDISKTGLRSLEFCDALLESHQVAVIPGVAFGADNNIRLSYATDMTTIKKGVERLDKFVRSLS</sequence>
<dbReference type="PANTHER" id="PTHR46383:SF1">
    <property type="entry name" value="ASPARTATE AMINOTRANSFERASE"/>
    <property type="match status" value="1"/>
</dbReference>
<dbReference type="PROSITE" id="PS00105">
    <property type="entry name" value="AA_TRANSFER_CLASS_1"/>
    <property type="match status" value="1"/>
</dbReference>
<reference evidence="9" key="1">
    <citation type="submission" date="2017-04" db="EMBL/GenBank/DDBJ databases">
        <authorList>
            <person name="Abreu V.A."/>
            <person name="Popin R.V."/>
            <person name="Rigonato J."/>
            <person name="Andreote A.P."/>
            <person name="Schaker P.C."/>
            <person name="Hoff-Risseti C."/>
            <person name="Alvarenga D.O."/>
            <person name="Varani A.M."/>
            <person name="Fiore M.F."/>
        </authorList>
    </citation>
    <scope>NUCLEOTIDE SEQUENCE [LARGE SCALE GENOMIC DNA]</scope>
    <source>
        <strain evidence="9">CENA303</strain>
    </source>
</reference>
<dbReference type="InterPro" id="IPR050596">
    <property type="entry name" value="AspAT/PAT-like"/>
</dbReference>
<dbReference type="Proteomes" id="UP000192997">
    <property type="component" value="Unassembled WGS sequence"/>
</dbReference>
<keyword evidence="3 6" id="KW-0032">Aminotransferase</keyword>
<dbReference type="RefSeq" id="WP_085728007.1">
    <property type="nucleotide sequence ID" value="NZ_NBYN01000042.1"/>
</dbReference>
<accession>A0A1X4G6Y4</accession>
<evidence type="ECO:0000313" key="8">
    <source>
        <dbReference type="EMBL" id="OSO90750.1"/>
    </source>
</evidence>
<evidence type="ECO:0000313" key="9">
    <source>
        <dbReference type="Proteomes" id="UP000192997"/>
    </source>
</evidence>
<dbReference type="GO" id="GO:0008483">
    <property type="term" value="F:transaminase activity"/>
    <property type="evidence" value="ECO:0007669"/>
    <property type="project" value="UniProtKB-KW"/>
</dbReference>
<dbReference type="InterPro" id="IPR015424">
    <property type="entry name" value="PyrdxlP-dep_Trfase"/>
</dbReference>
<dbReference type="FunFam" id="3.40.640.10:FF:000033">
    <property type="entry name" value="Aspartate aminotransferase"/>
    <property type="match status" value="1"/>
</dbReference>
<evidence type="ECO:0000256" key="3">
    <source>
        <dbReference type="ARBA" id="ARBA00022576"/>
    </source>
</evidence>
<evidence type="ECO:0000256" key="6">
    <source>
        <dbReference type="RuleBase" id="RU000481"/>
    </source>
</evidence>
<dbReference type="GO" id="GO:0006520">
    <property type="term" value="P:amino acid metabolic process"/>
    <property type="evidence" value="ECO:0007669"/>
    <property type="project" value="InterPro"/>
</dbReference>